<dbReference type="OrthoDB" id="9772788at2"/>
<dbReference type="EMBL" id="MKJU01000028">
    <property type="protein sequence ID" value="OHU89742.1"/>
    <property type="molecule type" value="Genomic_DNA"/>
</dbReference>
<dbReference type="STRING" id="1859457.BET10_16625"/>
<protein>
    <recommendedName>
        <fullName evidence="3">Beta-hydroxyacyl-ACP dehydratase</fullName>
    </recommendedName>
</protein>
<comment type="caution">
    <text evidence="1">The sequence shown here is derived from an EMBL/GenBank/DDBJ whole genome shotgun (WGS) entry which is preliminary data.</text>
</comment>
<dbReference type="SUPFAM" id="SSF54637">
    <property type="entry name" value="Thioesterase/thiol ester dehydrase-isomerase"/>
    <property type="match status" value="1"/>
</dbReference>
<evidence type="ECO:0000313" key="1">
    <source>
        <dbReference type="EMBL" id="OHU89742.1"/>
    </source>
</evidence>
<dbReference type="InterPro" id="IPR029069">
    <property type="entry name" value="HotDog_dom_sf"/>
</dbReference>
<dbReference type="Gene3D" id="3.10.129.10">
    <property type="entry name" value="Hotdog Thioesterase"/>
    <property type="match status" value="1"/>
</dbReference>
<accession>A0A1S1MVB8</accession>
<dbReference type="Proteomes" id="UP000179786">
    <property type="component" value="Unassembled WGS sequence"/>
</dbReference>
<keyword evidence="2" id="KW-1185">Reference proteome</keyword>
<evidence type="ECO:0000313" key="2">
    <source>
        <dbReference type="Proteomes" id="UP000179786"/>
    </source>
</evidence>
<name>A0A1S1MVB8_9GAMM</name>
<organism evidence="1 2">
    <name type="scientific">Pseudoalteromonas amylolytica</name>
    <dbReference type="NCBI Taxonomy" id="1859457"/>
    <lineage>
        <taxon>Bacteria</taxon>
        <taxon>Pseudomonadati</taxon>
        <taxon>Pseudomonadota</taxon>
        <taxon>Gammaproteobacteria</taxon>
        <taxon>Alteromonadales</taxon>
        <taxon>Pseudoalteromonadaceae</taxon>
        <taxon>Pseudoalteromonas</taxon>
    </lineage>
</organism>
<sequence length="190" mass="20924">MSDYSFEYIVKELSGHGKGPISHTGVKQYLRHTHPMLGLDQVADHDFEKGWVHSLRAISCSIPAFEGHFPDAAIYPGTNLAQDTIQVAIMLFLGMTRPLIPDGSNEEVSAVADLSLTMGHPVPPGTLLDVALWATGKTTDSQMPFEFEVRVRDFPYYDQGNKFGVTFGPALKGSGKMIRVKKKIYHGIGF</sequence>
<gene>
    <name evidence="1" type="ORF">BET10_16625</name>
</gene>
<evidence type="ECO:0008006" key="3">
    <source>
        <dbReference type="Google" id="ProtNLM"/>
    </source>
</evidence>
<dbReference type="RefSeq" id="WP_070986369.1">
    <property type="nucleotide sequence ID" value="NZ_MKJU01000028.1"/>
</dbReference>
<proteinExistence type="predicted"/>
<reference evidence="1 2" key="1">
    <citation type="submission" date="2016-09" db="EMBL/GenBank/DDBJ databases">
        <title>Pseudoalteromonas amylolytica sp. nov., isolated from the surface seawater.</title>
        <authorList>
            <person name="Wu Y.-H."/>
            <person name="Cheng H."/>
            <person name="Jin X.-B."/>
            <person name="Wang C.-S."/>
            <person name="Xu X.-W."/>
        </authorList>
    </citation>
    <scope>NUCLEOTIDE SEQUENCE [LARGE SCALE GENOMIC DNA]</scope>
    <source>
        <strain evidence="1 2">JW1</strain>
    </source>
</reference>
<dbReference type="AlphaFoldDB" id="A0A1S1MVB8"/>